<evidence type="ECO:0000313" key="4">
    <source>
        <dbReference type="EMBL" id="KRR11353.1"/>
    </source>
</evidence>
<dbReference type="InterPro" id="IPR001478">
    <property type="entry name" value="PDZ"/>
</dbReference>
<dbReference type="Pfam" id="PF17820">
    <property type="entry name" value="PDZ_6"/>
    <property type="match status" value="1"/>
</dbReference>
<evidence type="ECO:0000259" key="3">
    <source>
        <dbReference type="PROSITE" id="PS50106"/>
    </source>
</evidence>
<accession>A0A0R3LTS9</accession>
<organism evidence="4 5">
    <name type="scientific">Bradyrhizobium jicamae</name>
    <dbReference type="NCBI Taxonomy" id="280332"/>
    <lineage>
        <taxon>Bacteria</taxon>
        <taxon>Pseudomonadati</taxon>
        <taxon>Pseudomonadota</taxon>
        <taxon>Alphaproteobacteria</taxon>
        <taxon>Hyphomicrobiales</taxon>
        <taxon>Nitrobacteraceae</taxon>
        <taxon>Bradyrhizobium</taxon>
    </lineage>
</organism>
<reference evidence="4 5" key="1">
    <citation type="submission" date="2014-03" db="EMBL/GenBank/DDBJ databases">
        <title>Bradyrhizobium valentinum sp. nov., isolated from effective nodules of Lupinus mariae-josephae, a lupine endemic of basic-lime soils in Eastern Spain.</title>
        <authorList>
            <person name="Duran D."/>
            <person name="Rey L."/>
            <person name="Navarro A."/>
            <person name="Busquets A."/>
            <person name="Imperial J."/>
            <person name="Ruiz-Argueso T."/>
        </authorList>
    </citation>
    <scope>NUCLEOTIDE SEQUENCE [LARGE SCALE GENOMIC DNA]</scope>
    <source>
        <strain evidence="4 5">PAC68</strain>
    </source>
</reference>
<sequence>MTTPRYELGRALSARRLILLATAGNLAIAALLVGPDSFRHSILPTVSAANAAESAASSRGWIGVQIQPVTSAIAESLGMKESKGALVAEPMADSPAAKVGIQSRDVITAVNGNPVKDARDLAMQIGGMAPGAAVNVTIWREGAEKSISLTLGEIPKERAAAMPQPAATGTDVPKLGLMLAAAEHATGKGSEGVVVVDLDPRGLASAHGFKAGDIILDVGGKKVSNPVDVRNAIKDAHVNGKRAVLMQLKSDKGTRFVGVTIARV</sequence>
<dbReference type="Gene3D" id="2.30.42.10">
    <property type="match status" value="2"/>
</dbReference>
<proteinExistence type="inferred from homology"/>
<dbReference type="OrthoDB" id="7358927at2"/>
<evidence type="ECO:0000256" key="1">
    <source>
        <dbReference type="ARBA" id="ARBA00010541"/>
    </source>
</evidence>
<dbReference type="PROSITE" id="PS50106">
    <property type="entry name" value="PDZ"/>
    <property type="match status" value="2"/>
</dbReference>
<evidence type="ECO:0000313" key="5">
    <source>
        <dbReference type="Proteomes" id="UP000050863"/>
    </source>
</evidence>
<comment type="similarity">
    <text evidence="1">Belongs to the peptidase S1C family.</text>
</comment>
<feature type="domain" description="PDZ" evidence="3">
    <location>
        <begin position="169"/>
        <end position="225"/>
    </location>
</feature>
<dbReference type="CDD" id="cd10839">
    <property type="entry name" value="cpPDZ1_DegP-like"/>
    <property type="match status" value="1"/>
</dbReference>
<dbReference type="SMART" id="SM00228">
    <property type="entry name" value="PDZ"/>
    <property type="match status" value="2"/>
</dbReference>
<dbReference type="InterPro" id="IPR036034">
    <property type="entry name" value="PDZ_sf"/>
</dbReference>
<dbReference type="STRING" id="280332.CQ12_29100"/>
<dbReference type="Proteomes" id="UP000050863">
    <property type="component" value="Unassembled WGS sequence"/>
</dbReference>
<name>A0A0R3LTS9_9BRAD</name>
<evidence type="ECO:0000256" key="2">
    <source>
        <dbReference type="ARBA" id="ARBA00022825"/>
    </source>
</evidence>
<dbReference type="Pfam" id="PF13180">
    <property type="entry name" value="PDZ_2"/>
    <property type="match status" value="1"/>
</dbReference>
<dbReference type="InterPro" id="IPR041489">
    <property type="entry name" value="PDZ_6"/>
</dbReference>
<protein>
    <recommendedName>
        <fullName evidence="3">PDZ domain-containing protein</fullName>
    </recommendedName>
</protein>
<gene>
    <name evidence="4" type="ORF">CQ12_29100</name>
</gene>
<dbReference type="PANTHER" id="PTHR22939:SF130">
    <property type="entry name" value="PERIPLASMIC SERINE ENDOPROTEASE DEGP-LIKE-RELATED"/>
    <property type="match status" value="1"/>
</dbReference>
<keyword evidence="5" id="KW-1185">Reference proteome</keyword>
<dbReference type="GO" id="GO:0042597">
    <property type="term" value="C:periplasmic space"/>
    <property type="evidence" value="ECO:0007669"/>
    <property type="project" value="TreeGrafter"/>
</dbReference>
<dbReference type="SUPFAM" id="SSF50156">
    <property type="entry name" value="PDZ domain-like"/>
    <property type="match status" value="2"/>
</dbReference>
<dbReference type="GO" id="GO:0008236">
    <property type="term" value="F:serine-type peptidase activity"/>
    <property type="evidence" value="ECO:0007669"/>
    <property type="project" value="UniProtKB-KW"/>
</dbReference>
<dbReference type="AlphaFoldDB" id="A0A0R3LTS9"/>
<dbReference type="PANTHER" id="PTHR22939">
    <property type="entry name" value="SERINE PROTEASE FAMILY S1C HTRA-RELATED"/>
    <property type="match status" value="1"/>
</dbReference>
<feature type="domain" description="PDZ" evidence="3">
    <location>
        <begin position="63"/>
        <end position="117"/>
    </location>
</feature>
<keyword evidence="2" id="KW-0645">Protease</keyword>
<keyword evidence="2" id="KW-0378">Hydrolase</keyword>
<dbReference type="EMBL" id="LLXZ01000048">
    <property type="protein sequence ID" value="KRR11353.1"/>
    <property type="molecule type" value="Genomic_DNA"/>
</dbReference>
<keyword evidence="2" id="KW-0720">Serine protease</keyword>
<dbReference type="RefSeq" id="WP_057834650.1">
    <property type="nucleotide sequence ID" value="NZ_LLXZ01000048.1"/>
</dbReference>
<comment type="caution">
    <text evidence="4">The sequence shown here is derived from an EMBL/GenBank/DDBJ whole genome shotgun (WGS) entry which is preliminary data.</text>
</comment>